<evidence type="ECO:0000313" key="2">
    <source>
        <dbReference type="EMBL" id="TDE40266.1"/>
    </source>
</evidence>
<comment type="caution">
    <text evidence="2">The sequence shown here is derived from an EMBL/GenBank/DDBJ whole genome shotgun (WGS) entry which is preliminary data.</text>
</comment>
<sequence length="294" mass="32637">MTRENWYHGGLVYLGMTEGAIERFCRIAASTLQDYGHLVDRQSVLNIEQARIVTSQYIVKLSVETAPYAGRVVAPERMGKHPSKSMHRLEFSLMPVAPGEEDRDITELLMVVMLYRMVDAYPVQQIEWMNPETILSVEQFLGAFANVTPRRVHSRAHFQGPKSNRFTPVDEMESDLSQQAEIIESDTVFVDQIGIALIGEEESLALAFRDDMADLITPATPEQKAETNIRRLATWGMTGMLVFLSAPVALSMAAINLAKGEDFRLNTHVLALTAFVASSSGSGLLANAMSYLPI</sequence>
<feature type="transmembrane region" description="Helical" evidence="1">
    <location>
        <begin position="269"/>
        <end position="292"/>
    </location>
</feature>
<dbReference type="EMBL" id="SMFP01000002">
    <property type="protein sequence ID" value="TDE40266.1"/>
    <property type="molecule type" value="Genomic_DNA"/>
</dbReference>
<reference evidence="2 3" key="1">
    <citation type="submission" date="2019-03" db="EMBL/GenBank/DDBJ databases">
        <authorList>
            <person name="Zhang S."/>
        </authorList>
    </citation>
    <scope>NUCLEOTIDE SEQUENCE [LARGE SCALE GENOMIC DNA]</scope>
    <source>
        <strain evidence="2 3">S4J41</strain>
    </source>
</reference>
<keyword evidence="1" id="KW-0812">Transmembrane</keyword>
<dbReference type="Proteomes" id="UP000294662">
    <property type="component" value="Unassembled WGS sequence"/>
</dbReference>
<name>A0A4V2Z8F9_9RHOB</name>
<evidence type="ECO:0000313" key="3">
    <source>
        <dbReference type="Proteomes" id="UP000294662"/>
    </source>
</evidence>
<dbReference type="OrthoDB" id="7829286at2"/>
<evidence type="ECO:0000256" key="1">
    <source>
        <dbReference type="SAM" id="Phobius"/>
    </source>
</evidence>
<organism evidence="2 3">
    <name type="scientific">Antarcticimicrobium sediminis</name>
    <dbReference type="NCBI Taxonomy" id="2546227"/>
    <lineage>
        <taxon>Bacteria</taxon>
        <taxon>Pseudomonadati</taxon>
        <taxon>Pseudomonadota</taxon>
        <taxon>Alphaproteobacteria</taxon>
        <taxon>Rhodobacterales</taxon>
        <taxon>Paracoccaceae</taxon>
        <taxon>Antarcticimicrobium</taxon>
    </lineage>
</organism>
<feature type="transmembrane region" description="Helical" evidence="1">
    <location>
        <begin position="232"/>
        <end position="257"/>
    </location>
</feature>
<accession>A0A4V2Z8F9</accession>
<dbReference type="RefSeq" id="WP_132827524.1">
    <property type="nucleotide sequence ID" value="NZ_SMFP01000002.1"/>
</dbReference>
<dbReference type="AlphaFoldDB" id="A0A4V2Z8F9"/>
<proteinExistence type="predicted"/>
<gene>
    <name evidence="2" type="ORF">E1B25_04755</name>
</gene>
<keyword evidence="1" id="KW-0472">Membrane</keyword>
<keyword evidence="3" id="KW-1185">Reference proteome</keyword>
<protein>
    <submittedName>
        <fullName evidence="2">Uncharacterized protein</fullName>
    </submittedName>
</protein>
<keyword evidence="1" id="KW-1133">Transmembrane helix</keyword>